<dbReference type="SUPFAM" id="SSF56784">
    <property type="entry name" value="HAD-like"/>
    <property type="match status" value="1"/>
</dbReference>
<accession>A0A8S9YZH7</accession>
<evidence type="ECO:0000256" key="2">
    <source>
        <dbReference type="ARBA" id="ARBA00006000"/>
    </source>
</evidence>
<keyword evidence="11 13" id="KW-0472">Membrane</keyword>
<dbReference type="InterPro" id="IPR023214">
    <property type="entry name" value="HAD_sf"/>
</dbReference>
<proteinExistence type="inferred from homology"/>
<sequence>MKDTEATQAEVRDLRKNGSQIYDLDGIASKITGYSVSYSRTALVYIFYVLTCGLLRLVFHWYPRWMLRSTHKVCPLSEAHKVLIKDSAGVYYALSVMISIIDSHSGVVLHTYSSHKFKRLYPDVSRGEIKESDRMVYFFYKQLKYIWDEDQNQFCVLSESGGQPYAKLFPVRPLSETVVSSRRALYEANEIAIHLTPITKVLLSECLNPFYCFQAFSCILWYVEDYWMYASCILVMSAISLCTQVYETRRNEVALKKTICGSTTVTVCREVNGNVEFQDVDSTELVPGDLIEIPRKGCMMHCDAFVLTGNCIVNESTLTGESVPVTKTPLPDRQRCDGVFSLRSLARHVLFGGTSVIQTRNYVNERVMAMVVRTGFRTAKGELVRSILYPKPMKFKFTQDALKFVAALGGLSLVGFVVSVFLMHRSGVETRQIVLRALDLITIVVPPALPVAMTVAIVFAQRRLRYNDIYCINPSAINVCGVINVACFDKTGTLTEDGMDLWGVVPNNQGNFGEPQMNPSEFEHGPLLEAMASCHSLTRIEGVLSGDPLDLKMFHSTKWEFLEEVSEDHCKFEMAVPAIVRPDINVPLTSVTPDSTIEPDMIPYEIGILRQFPFTSSLQRMSVIARVLNSSHFSVYTKGAPEMLETLCRRDTLPSDYQSVLLEYTREGYRVLALAWRPLKVSYTRVLRIPRERAEQDLLFLGFLVMENRLKPETAPVIQVLRNANIRPVMVTGDNMLTAVSVARDCEIIKELDRIIIVSAKPPPKSVLNGLSDAAGDATNPVDPTGSAQQQQQHAPFLISLNQLDGVWPTGSSEPYGFTASRDHPLVEFHYAEDLHKPVTEVTVTSDGGNGWRNQRVRNRHSGGLFSTNGRNKSLFSRWTNCFRKPFNDLPCYGAVPTSAVAGLAGVAGTTVVPEIGCAQAYGESDTPWCASATNRRVTIRMIDRPDFHLAISGKTWGVIKKYYPWLIPKLVVKGTVFARFSPDQKTQLIEALQSVGYFVAMCGDGANDCGALKAAHAGISLSEAEASVASPFTSKSQHIGCVPTLIRQGRCALVTSFGTFKFMSGYSLVQFFTTILLYTLGSTITDGQFLFIDLFLITTLSVTYGYTGAYSRLSVEPPSMHLLSTITFMSLGFQLLVNFTLQVICFIWVRTQPWYIPLYEISYAYELKNYETTVVFMVSVYQYIILAIIFSKGAPYRRSIFTNYFFICNLIGCIGLTLYVTTYPADPILNLLAMVRIPSIRFILILHGVVLANFLACYILELIVDGVSFRRRLLHIRRALFPRHIQMKDYERIREEIDRLAGAWPPIIRSASVQALPRELFHDGEAFTDGHVRKRTVSGASSDSEDELASPVQTDFPTEAALLQSSPSAQQHSNVEFTVGGTIGADPGWKSSRRRRFNSGKLRRPKSLTDLHWESTLSGRPVIATSKPGESGEDAFNPVSGISFQPICPATSFRQDILVDKRKRSQSSGPCADPVYLPMRGHWTGHDGASVRRV</sequence>
<dbReference type="Gene3D" id="2.70.150.10">
    <property type="entry name" value="Calcium-transporting ATPase, cytoplasmic transduction domain A"/>
    <property type="match status" value="1"/>
</dbReference>
<dbReference type="GO" id="GO:0006874">
    <property type="term" value="P:intracellular calcium ion homeostasis"/>
    <property type="evidence" value="ECO:0007669"/>
    <property type="project" value="TreeGrafter"/>
</dbReference>
<dbReference type="GO" id="GO:0016020">
    <property type="term" value="C:membrane"/>
    <property type="evidence" value="ECO:0007669"/>
    <property type="project" value="UniProtKB-SubCell"/>
</dbReference>
<dbReference type="EMBL" id="JTDE01001795">
    <property type="protein sequence ID" value="KAF7258331.1"/>
    <property type="molecule type" value="Genomic_DNA"/>
</dbReference>
<feature type="transmembrane region" description="Helical" evidence="13">
    <location>
        <begin position="1091"/>
        <end position="1111"/>
    </location>
</feature>
<feature type="transmembrane region" description="Helical" evidence="13">
    <location>
        <begin position="90"/>
        <end position="112"/>
    </location>
</feature>
<evidence type="ECO:0000256" key="5">
    <source>
        <dbReference type="ARBA" id="ARBA00022723"/>
    </source>
</evidence>
<dbReference type="InterPro" id="IPR023298">
    <property type="entry name" value="ATPase_P-typ_TM_dom_sf"/>
</dbReference>
<evidence type="ECO:0000256" key="8">
    <source>
        <dbReference type="ARBA" id="ARBA00022842"/>
    </source>
</evidence>
<feature type="transmembrane region" description="Helical" evidence="13">
    <location>
        <begin position="401"/>
        <end position="422"/>
    </location>
</feature>
<dbReference type="Gene3D" id="3.40.50.1000">
    <property type="entry name" value="HAD superfamily/HAD-like"/>
    <property type="match status" value="2"/>
</dbReference>
<dbReference type="GO" id="GO:0019829">
    <property type="term" value="F:ATPase-coupled monoatomic cation transmembrane transporter activity"/>
    <property type="evidence" value="ECO:0007669"/>
    <property type="project" value="UniProtKB-UniRule"/>
</dbReference>
<evidence type="ECO:0000256" key="4">
    <source>
        <dbReference type="ARBA" id="ARBA00022692"/>
    </source>
</evidence>
<keyword evidence="8 13" id="KW-0460">Magnesium</keyword>
<dbReference type="Pfam" id="PF00122">
    <property type="entry name" value="E1-E2_ATPase"/>
    <property type="match status" value="1"/>
</dbReference>
<name>A0A8S9YZH7_9TREM</name>
<dbReference type="InterPro" id="IPR023299">
    <property type="entry name" value="ATPase_P-typ_cyto_dom_N"/>
</dbReference>
<evidence type="ECO:0000256" key="1">
    <source>
        <dbReference type="ARBA" id="ARBA00004141"/>
    </source>
</evidence>
<feature type="transmembrane region" description="Helical" evidence="13">
    <location>
        <begin position="226"/>
        <end position="246"/>
    </location>
</feature>
<dbReference type="InterPro" id="IPR047819">
    <property type="entry name" value="P5A-ATPase_N"/>
</dbReference>
<keyword evidence="5 13" id="KW-0479">Metal-binding</keyword>
<dbReference type="PROSITE" id="PS00154">
    <property type="entry name" value="ATPASE_E1_E2"/>
    <property type="match status" value="1"/>
</dbReference>
<dbReference type="SUPFAM" id="SSF81665">
    <property type="entry name" value="Calcium ATPase, transmembrane domain M"/>
    <property type="match status" value="1"/>
</dbReference>
<evidence type="ECO:0000313" key="16">
    <source>
        <dbReference type="EMBL" id="KAF7258331.1"/>
    </source>
</evidence>
<dbReference type="InterPro" id="IPR006544">
    <property type="entry name" value="P-type_TPase_V"/>
</dbReference>
<keyword evidence="9 13" id="KW-1278">Translocase</keyword>
<protein>
    <recommendedName>
        <fullName evidence="13">Cation-transporting ATPase</fullName>
        <ecNumber evidence="13">7.2.2.-</ecNumber>
    </recommendedName>
</protein>
<dbReference type="InterPro" id="IPR008250">
    <property type="entry name" value="ATPase_P-typ_transduc_dom_A_sf"/>
</dbReference>
<dbReference type="NCBIfam" id="TIGR01657">
    <property type="entry name" value="P-ATPase-V"/>
    <property type="match status" value="1"/>
</dbReference>
<evidence type="ECO:0000256" key="6">
    <source>
        <dbReference type="ARBA" id="ARBA00022741"/>
    </source>
</evidence>
<dbReference type="GO" id="GO:0140358">
    <property type="term" value="F:P-type transmembrane transporter activity"/>
    <property type="evidence" value="ECO:0007669"/>
    <property type="project" value="InterPro"/>
</dbReference>
<dbReference type="FunFam" id="3.40.50.1000:FF:000068">
    <property type="entry name" value="Cation-transporting ATPase"/>
    <property type="match status" value="1"/>
</dbReference>
<dbReference type="GO" id="GO:0016887">
    <property type="term" value="F:ATP hydrolysis activity"/>
    <property type="evidence" value="ECO:0007669"/>
    <property type="project" value="InterPro"/>
</dbReference>
<dbReference type="FunFam" id="1.20.1110.10:FF:000023">
    <property type="entry name" value="Cation-transporting ATPase"/>
    <property type="match status" value="1"/>
</dbReference>
<dbReference type="Proteomes" id="UP000822476">
    <property type="component" value="Unassembled WGS sequence"/>
</dbReference>
<dbReference type="Pfam" id="PF12409">
    <property type="entry name" value="P5-ATPase"/>
    <property type="match status" value="1"/>
</dbReference>
<feature type="transmembrane region" description="Helical" evidence="13">
    <location>
        <begin position="1123"/>
        <end position="1150"/>
    </location>
</feature>
<feature type="transmembrane region" description="Helical" evidence="13">
    <location>
        <begin position="42"/>
        <end position="62"/>
    </location>
</feature>
<evidence type="ECO:0000256" key="12">
    <source>
        <dbReference type="ARBA" id="ARBA00049360"/>
    </source>
</evidence>
<evidence type="ECO:0000259" key="14">
    <source>
        <dbReference type="Pfam" id="PF00122"/>
    </source>
</evidence>
<dbReference type="NCBIfam" id="TIGR01494">
    <property type="entry name" value="ATPase_P-type"/>
    <property type="match status" value="2"/>
</dbReference>
<reference evidence="16" key="1">
    <citation type="submission" date="2019-07" db="EMBL/GenBank/DDBJ databases">
        <title>Annotation for the trematode Paragonimus miyazaki's.</title>
        <authorList>
            <person name="Choi Y.-J."/>
        </authorList>
    </citation>
    <scope>NUCLEOTIDE SEQUENCE</scope>
    <source>
        <strain evidence="16">Japan</strain>
    </source>
</reference>
<dbReference type="GO" id="GO:0015203">
    <property type="term" value="F:polyamine transmembrane transporter activity"/>
    <property type="evidence" value="ECO:0007669"/>
    <property type="project" value="TreeGrafter"/>
</dbReference>
<feature type="domain" description="P5B-type ATPase N-terminal" evidence="15">
    <location>
        <begin position="30"/>
        <end position="148"/>
    </location>
</feature>
<gene>
    <name evidence="16" type="ORF">EG68_04402</name>
</gene>
<feature type="transmembrane region" description="Helical" evidence="13">
    <location>
        <begin position="434"/>
        <end position="460"/>
    </location>
</feature>
<keyword evidence="6 13" id="KW-0547">Nucleotide-binding</keyword>
<feature type="transmembrane region" description="Helical" evidence="13">
    <location>
        <begin position="1170"/>
        <end position="1190"/>
    </location>
</feature>
<dbReference type="PRINTS" id="PR00119">
    <property type="entry name" value="CATATPASE"/>
</dbReference>
<dbReference type="InterPro" id="IPR018303">
    <property type="entry name" value="ATPase_P-typ_P_site"/>
</dbReference>
<keyword evidence="10 13" id="KW-1133">Transmembrane helix</keyword>
<dbReference type="GO" id="GO:0005524">
    <property type="term" value="F:ATP binding"/>
    <property type="evidence" value="ECO:0007669"/>
    <property type="project" value="UniProtKB-UniRule"/>
</dbReference>
<dbReference type="InterPro" id="IPR001757">
    <property type="entry name" value="P_typ_ATPase"/>
</dbReference>
<comment type="subcellular location">
    <subcellularLocation>
        <location evidence="1 13">Membrane</location>
        <topology evidence="1 13">Multi-pass membrane protein</topology>
    </subcellularLocation>
</comment>
<dbReference type="SUPFAM" id="SSF81653">
    <property type="entry name" value="Calcium ATPase, transduction domain A"/>
    <property type="match status" value="1"/>
</dbReference>
<comment type="similarity">
    <text evidence="2 13">Belongs to the cation transport ATPase (P-type) (TC 3.A.3) family. Type V subfamily.</text>
</comment>
<comment type="caution">
    <text evidence="16">The sequence shown here is derived from an EMBL/GenBank/DDBJ whole genome shotgun (WGS) entry which is preliminary data.</text>
</comment>
<evidence type="ECO:0000256" key="7">
    <source>
        <dbReference type="ARBA" id="ARBA00022840"/>
    </source>
</evidence>
<keyword evidence="7 13" id="KW-0067">ATP-binding</keyword>
<dbReference type="EC" id="7.2.2.-" evidence="13"/>
<dbReference type="InterPro" id="IPR036412">
    <property type="entry name" value="HAD-like_sf"/>
</dbReference>
<evidence type="ECO:0000259" key="15">
    <source>
        <dbReference type="Pfam" id="PF12409"/>
    </source>
</evidence>
<dbReference type="SUPFAM" id="SSF81660">
    <property type="entry name" value="Metal cation-transporting ATPase, ATP-binding domain N"/>
    <property type="match status" value="1"/>
</dbReference>
<keyword evidence="4 13" id="KW-0812">Transmembrane</keyword>
<dbReference type="InterPro" id="IPR059000">
    <property type="entry name" value="ATPase_P-type_domA"/>
</dbReference>
<feature type="transmembrane region" description="Helical" evidence="13">
    <location>
        <begin position="1202"/>
        <end position="1221"/>
    </location>
</feature>
<evidence type="ECO:0000256" key="10">
    <source>
        <dbReference type="ARBA" id="ARBA00022989"/>
    </source>
</evidence>
<dbReference type="Gene3D" id="3.40.1110.10">
    <property type="entry name" value="Calcium-transporting ATPase, cytoplasmic domain N"/>
    <property type="match status" value="1"/>
</dbReference>
<evidence type="ECO:0000256" key="13">
    <source>
        <dbReference type="RuleBase" id="RU362082"/>
    </source>
</evidence>
<organism evidence="16 17">
    <name type="scientific">Paragonimus skrjabini miyazakii</name>
    <dbReference type="NCBI Taxonomy" id="59628"/>
    <lineage>
        <taxon>Eukaryota</taxon>
        <taxon>Metazoa</taxon>
        <taxon>Spiralia</taxon>
        <taxon>Lophotrochozoa</taxon>
        <taxon>Platyhelminthes</taxon>
        <taxon>Trematoda</taxon>
        <taxon>Digenea</taxon>
        <taxon>Plagiorchiida</taxon>
        <taxon>Troglotremata</taxon>
        <taxon>Troglotrematidae</taxon>
        <taxon>Paragonimus</taxon>
    </lineage>
</organism>
<evidence type="ECO:0000313" key="17">
    <source>
        <dbReference type="Proteomes" id="UP000822476"/>
    </source>
</evidence>
<feature type="transmembrane region" description="Helical" evidence="13">
    <location>
        <begin position="1241"/>
        <end position="1265"/>
    </location>
</feature>
<feature type="domain" description="P-type ATPase A" evidence="14">
    <location>
        <begin position="265"/>
        <end position="387"/>
    </location>
</feature>
<keyword evidence="17" id="KW-1185">Reference proteome</keyword>
<dbReference type="Pfam" id="PF13246">
    <property type="entry name" value="Cation_ATPase"/>
    <property type="match status" value="1"/>
</dbReference>
<comment type="catalytic activity">
    <reaction evidence="12 13">
        <text>ATP + H2O = ADP + phosphate + H(+)</text>
        <dbReference type="Rhea" id="RHEA:13065"/>
        <dbReference type="ChEBI" id="CHEBI:15377"/>
        <dbReference type="ChEBI" id="CHEBI:15378"/>
        <dbReference type="ChEBI" id="CHEBI:30616"/>
        <dbReference type="ChEBI" id="CHEBI:43474"/>
        <dbReference type="ChEBI" id="CHEBI:456216"/>
    </reaction>
</comment>
<evidence type="ECO:0000256" key="9">
    <source>
        <dbReference type="ARBA" id="ARBA00022967"/>
    </source>
</evidence>
<feature type="transmembrane region" description="Helical" evidence="13">
    <location>
        <begin position="1066"/>
        <end position="1085"/>
    </location>
</feature>
<evidence type="ECO:0000256" key="3">
    <source>
        <dbReference type="ARBA" id="ARBA00022553"/>
    </source>
</evidence>
<evidence type="ECO:0000256" key="11">
    <source>
        <dbReference type="ARBA" id="ARBA00023136"/>
    </source>
</evidence>
<dbReference type="PANTHER" id="PTHR45630">
    <property type="entry name" value="CATION-TRANSPORTING ATPASE-RELATED"/>
    <property type="match status" value="1"/>
</dbReference>
<dbReference type="PANTHER" id="PTHR45630:SF8">
    <property type="entry name" value="CATION-TRANSPORTING ATPASE"/>
    <property type="match status" value="1"/>
</dbReference>
<dbReference type="OrthoDB" id="48943at2759"/>
<keyword evidence="3" id="KW-0597">Phosphoprotein</keyword>
<dbReference type="GO" id="GO:0046872">
    <property type="term" value="F:metal ion binding"/>
    <property type="evidence" value="ECO:0007669"/>
    <property type="project" value="UniProtKB-UniRule"/>
</dbReference>